<comment type="subcellular location">
    <subcellularLocation>
        <location evidence="1">Cell membrane</location>
        <topology evidence="1">Multi-pass membrane protein</topology>
    </subcellularLocation>
</comment>
<dbReference type="EMBL" id="BOMH01000073">
    <property type="protein sequence ID" value="GID70287.1"/>
    <property type="molecule type" value="Genomic_DNA"/>
</dbReference>
<keyword evidence="11" id="KW-1185">Reference proteome</keyword>
<dbReference type="Pfam" id="PF12821">
    <property type="entry name" value="ThrE_2"/>
    <property type="match status" value="1"/>
</dbReference>
<reference evidence="10" key="1">
    <citation type="submission" date="2021-01" db="EMBL/GenBank/DDBJ databases">
        <title>Whole genome shotgun sequence of Actinoplanes cyaneus NBRC 14990.</title>
        <authorList>
            <person name="Komaki H."/>
            <person name="Tamura T."/>
        </authorList>
    </citation>
    <scope>NUCLEOTIDE SEQUENCE</scope>
    <source>
        <strain evidence="10">NBRC 14990</strain>
    </source>
</reference>
<evidence type="ECO:0000313" key="11">
    <source>
        <dbReference type="Proteomes" id="UP000619479"/>
    </source>
</evidence>
<evidence type="ECO:0000259" key="9">
    <source>
        <dbReference type="Pfam" id="PF12821"/>
    </source>
</evidence>
<accession>A0A919IS18</accession>
<feature type="transmembrane region" description="Helical" evidence="7">
    <location>
        <begin position="241"/>
        <end position="260"/>
    </location>
</feature>
<protein>
    <recommendedName>
        <fullName evidence="12">Threonine/serine exporter-like N-terminal domain-containing protein</fullName>
    </recommendedName>
</protein>
<dbReference type="Proteomes" id="UP000619479">
    <property type="component" value="Unassembled WGS sequence"/>
</dbReference>
<feature type="transmembrane region" description="Helical" evidence="7">
    <location>
        <begin position="319"/>
        <end position="344"/>
    </location>
</feature>
<comment type="caution">
    <text evidence="10">The sequence shown here is derived from an EMBL/GenBank/DDBJ whole genome shotgun (WGS) entry which is preliminary data.</text>
</comment>
<proteinExistence type="inferred from homology"/>
<keyword evidence="4 7" id="KW-1133">Transmembrane helix</keyword>
<dbReference type="Pfam" id="PF06738">
    <property type="entry name" value="ThrE"/>
    <property type="match status" value="1"/>
</dbReference>
<organism evidence="10 11">
    <name type="scientific">Actinoplanes cyaneus</name>
    <dbReference type="NCBI Taxonomy" id="52696"/>
    <lineage>
        <taxon>Bacteria</taxon>
        <taxon>Bacillati</taxon>
        <taxon>Actinomycetota</taxon>
        <taxon>Actinomycetes</taxon>
        <taxon>Micromonosporales</taxon>
        <taxon>Micromonosporaceae</taxon>
        <taxon>Actinoplanes</taxon>
    </lineage>
</organism>
<evidence type="ECO:0000256" key="1">
    <source>
        <dbReference type="ARBA" id="ARBA00004651"/>
    </source>
</evidence>
<gene>
    <name evidence="10" type="ORF">Acy02nite_81680</name>
</gene>
<feature type="domain" description="Threonine/serine exporter-like N-terminal" evidence="8">
    <location>
        <begin position="49"/>
        <end position="227"/>
    </location>
</feature>
<evidence type="ECO:0000256" key="7">
    <source>
        <dbReference type="SAM" id="Phobius"/>
    </source>
</evidence>
<keyword evidence="2" id="KW-1003">Cell membrane</keyword>
<dbReference type="PANTHER" id="PTHR34390">
    <property type="entry name" value="UPF0442 PROTEIN YJJB-RELATED"/>
    <property type="match status" value="1"/>
</dbReference>
<feature type="transmembrane region" description="Helical" evidence="7">
    <location>
        <begin position="291"/>
        <end position="312"/>
    </location>
</feature>
<dbReference type="RefSeq" id="WP_203753912.1">
    <property type="nucleotide sequence ID" value="NZ_BAAAUC010000035.1"/>
</dbReference>
<evidence type="ECO:0000259" key="8">
    <source>
        <dbReference type="Pfam" id="PF06738"/>
    </source>
</evidence>
<dbReference type="PANTHER" id="PTHR34390:SF2">
    <property type="entry name" value="SUCCINATE TRANSPORTER SUBUNIT YJJP-RELATED"/>
    <property type="match status" value="1"/>
</dbReference>
<dbReference type="InterPro" id="IPR010619">
    <property type="entry name" value="ThrE-like_N"/>
</dbReference>
<dbReference type="GO" id="GO:0015744">
    <property type="term" value="P:succinate transport"/>
    <property type="evidence" value="ECO:0007669"/>
    <property type="project" value="TreeGrafter"/>
</dbReference>
<dbReference type="GO" id="GO:0005886">
    <property type="term" value="C:plasma membrane"/>
    <property type="evidence" value="ECO:0007669"/>
    <property type="project" value="UniProtKB-SubCell"/>
</dbReference>
<evidence type="ECO:0008006" key="12">
    <source>
        <dbReference type="Google" id="ProtNLM"/>
    </source>
</evidence>
<evidence type="ECO:0000256" key="3">
    <source>
        <dbReference type="ARBA" id="ARBA00022692"/>
    </source>
</evidence>
<evidence type="ECO:0000256" key="6">
    <source>
        <dbReference type="ARBA" id="ARBA00034125"/>
    </source>
</evidence>
<evidence type="ECO:0000256" key="4">
    <source>
        <dbReference type="ARBA" id="ARBA00022989"/>
    </source>
</evidence>
<dbReference type="AlphaFoldDB" id="A0A919IS18"/>
<feature type="transmembrane region" description="Helical" evidence="7">
    <location>
        <begin position="207"/>
        <end position="229"/>
    </location>
</feature>
<name>A0A919IS18_9ACTN</name>
<dbReference type="InterPro" id="IPR024528">
    <property type="entry name" value="ThrE_2"/>
</dbReference>
<keyword evidence="5 7" id="KW-0472">Membrane</keyword>
<feature type="transmembrane region" description="Helical" evidence="7">
    <location>
        <begin position="149"/>
        <end position="167"/>
    </location>
</feature>
<feature type="domain" description="Threonine/Serine exporter ThrE" evidence="9">
    <location>
        <begin position="248"/>
        <end position="381"/>
    </location>
</feature>
<evidence type="ECO:0000313" key="10">
    <source>
        <dbReference type="EMBL" id="GID70287.1"/>
    </source>
</evidence>
<comment type="similarity">
    <text evidence="6">Belongs to the ThrE exporter (TC 2.A.79) family.</text>
</comment>
<sequence>METASDDVRAAAAVLHANGNETEDSITAIRQAAAALGRPGEPDPGWDAVTPTGINMARVEATLRAVDDLREHRVTPEDFRDRVRRAATLPPAGPVRFTLACVVGAAGLAIIFGVRHWPALAAVCVTAGLGALVRRGLGRYGAGAVGQAFAAALLAGIAGAIAVRLHASSELRLVVVCPCMVLVPGPHLLNGVLDLAATRLRLGAARLLWAGLILLGISAGLLLGLALGGDALPPTVPGREIPWWRDVLAAAVVVPCYLTFYSARLSIAVWPAVVGGLAHGVRWYALTELHLNLAVGTGLACLVAATALVPLARRYGLPFAAIGFAAIVSLVPGVYIFRAASALTQLAWFPGDGTALLVSAAQDTMIATLVILAMLAGLLLPITAWRHITRFTGRLP</sequence>
<feature type="transmembrane region" description="Helical" evidence="7">
    <location>
        <begin position="364"/>
        <end position="385"/>
    </location>
</feature>
<keyword evidence="3 7" id="KW-0812">Transmembrane</keyword>
<feature type="transmembrane region" description="Helical" evidence="7">
    <location>
        <begin position="173"/>
        <end position="195"/>
    </location>
</feature>
<dbReference type="InterPro" id="IPR050539">
    <property type="entry name" value="ThrE_Dicarb/AminoAcid_Exp"/>
</dbReference>
<feature type="transmembrane region" description="Helical" evidence="7">
    <location>
        <begin position="94"/>
        <end position="113"/>
    </location>
</feature>
<evidence type="ECO:0000256" key="2">
    <source>
        <dbReference type="ARBA" id="ARBA00022475"/>
    </source>
</evidence>
<feature type="transmembrane region" description="Helical" evidence="7">
    <location>
        <begin position="119"/>
        <end position="137"/>
    </location>
</feature>
<evidence type="ECO:0000256" key="5">
    <source>
        <dbReference type="ARBA" id="ARBA00023136"/>
    </source>
</evidence>
<dbReference type="GO" id="GO:0022857">
    <property type="term" value="F:transmembrane transporter activity"/>
    <property type="evidence" value="ECO:0007669"/>
    <property type="project" value="InterPro"/>
</dbReference>